<evidence type="ECO:0000256" key="1">
    <source>
        <dbReference type="SAM" id="MobiDB-lite"/>
    </source>
</evidence>
<dbReference type="Proteomes" id="UP001159363">
    <property type="component" value="Chromosome 1"/>
</dbReference>
<reference evidence="2 3" key="1">
    <citation type="submission" date="2023-02" db="EMBL/GenBank/DDBJ databases">
        <title>LHISI_Scaffold_Assembly.</title>
        <authorList>
            <person name="Stuart O.P."/>
            <person name="Cleave R."/>
            <person name="Magrath M.J.L."/>
            <person name="Mikheyev A.S."/>
        </authorList>
    </citation>
    <scope>NUCLEOTIDE SEQUENCE [LARGE SCALE GENOMIC DNA]</scope>
    <source>
        <strain evidence="2">Daus_M_001</strain>
        <tissue evidence="2">Leg muscle</tissue>
    </source>
</reference>
<name>A0ABQ9II16_9NEOP</name>
<proteinExistence type="predicted"/>
<comment type="caution">
    <text evidence="2">The sequence shown here is derived from an EMBL/GenBank/DDBJ whole genome shotgun (WGS) entry which is preliminary data.</text>
</comment>
<evidence type="ECO:0000313" key="3">
    <source>
        <dbReference type="Proteomes" id="UP001159363"/>
    </source>
</evidence>
<feature type="region of interest" description="Disordered" evidence="1">
    <location>
        <begin position="366"/>
        <end position="397"/>
    </location>
</feature>
<sequence length="612" mass="66004">MPDELRQKKKHVEEGYGWRDKGMCYVSQHVRLTAQPTAAPEKLEVVVNGLYRVSCTGAMSAQGAVGTKFTAGGMASARVGAADIKEARRRGSGVEEVKEGGPPAVKANEPPALYERCEITGNSLGNYRVAVAERLACMPPTKVRSPAESLPDFRMWESCRTIMLVSGFSRGSSVSPALSFSGAAPCSPQSSFIDSQDLPVKSCPNVFSHSVLVQPEYSPPTKETRIRFPTGSSRFSHVGNVVDVDFDRMVFSSLRSTAAPSSPVSNTLLASQLGEPGSSPGGVAPGFSPVGIVADDAAAHGLRAAPTSGWRATTMQWRGATAVLGEGQVPPPLQPRGVKGGSAPLYRLLDGVPGELINDSASAVIEHRPGDLPSQPAPSSIRPTRAQPPRQIHNEIAPPPRRCWLMSRSRRSAFVLRKMNRARRNTAGEAIAQSYLFSTTRRPSLFRNQKPPNVVLVTVILRYLCRSSSHLPSLLRLEVTIPDDYGPNRGHVCTIPENPLCMCPVLIISPVCSGVWVSAPRLTLYVPPGGSKNTLRKRACHRSEIANFAFGLSDARQMRRPQGWNEFRAIVYLVNKQTSMNGTGVIPSPGRMDDLGRRNCVKFVVVASLGAI</sequence>
<dbReference type="EMBL" id="JARBHB010000001">
    <property type="protein sequence ID" value="KAJ8895478.1"/>
    <property type="molecule type" value="Genomic_DNA"/>
</dbReference>
<protein>
    <submittedName>
        <fullName evidence="2">Uncharacterized protein</fullName>
    </submittedName>
</protein>
<keyword evidence="3" id="KW-1185">Reference proteome</keyword>
<accession>A0ABQ9II16</accession>
<evidence type="ECO:0000313" key="2">
    <source>
        <dbReference type="EMBL" id="KAJ8895478.1"/>
    </source>
</evidence>
<organism evidence="2 3">
    <name type="scientific">Dryococelus australis</name>
    <dbReference type="NCBI Taxonomy" id="614101"/>
    <lineage>
        <taxon>Eukaryota</taxon>
        <taxon>Metazoa</taxon>
        <taxon>Ecdysozoa</taxon>
        <taxon>Arthropoda</taxon>
        <taxon>Hexapoda</taxon>
        <taxon>Insecta</taxon>
        <taxon>Pterygota</taxon>
        <taxon>Neoptera</taxon>
        <taxon>Polyneoptera</taxon>
        <taxon>Phasmatodea</taxon>
        <taxon>Verophasmatodea</taxon>
        <taxon>Anareolatae</taxon>
        <taxon>Phasmatidae</taxon>
        <taxon>Eurycanthinae</taxon>
        <taxon>Dryococelus</taxon>
    </lineage>
</organism>
<gene>
    <name evidence="2" type="ORF">PR048_000811</name>
</gene>